<dbReference type="Gene3D" id="3.40.50.150">
    <property type="entry name" value="Vaccinia Virus protein VP39"/>
    <property type="match status" value="1"/>
</dbReference>
<sequence length="284" mass="29852">MSSSTEQPGTLEWDEARAASWLAGAEIRERQLAPITEALFEVADLHPGEHVLDVGVGSGPTTAEAHAAVQPGGRVTGIDVLPAMIEAAKRTVPIAEIEWLVGDVSTYGFPAAAYDVVISRFGVMFFADPVASFTRLHDAVRPGGRLAMATWGRREATGLFGVPYVIATTTLDRLGIDFVPMASDGTMFSLGDAGRVAEVLGAAGWREIGTRVDNRVVYLGGARTVESAADDVLRGGPVAGLLDGLPAEAVAEVRQALVTDFTRRFDGNGVPLPAGFVLISAIRP</sequence>
<gene>
    <name evidence="7" type="ORF">GCM10022236_48340</name>
</gene>
<dbReference type="PANTHER" id="PTHR44307">
    <property type="entry name" value="PHOSPHOETHANOLAMINE METHYLTRANSFERASE"/>
    <property type="match status" value="1"/>
</dbReference>
<dbReference type="CDD" id="cd02440">
    <property type="entry name" value="AdoMet_MTases"/>
    <property type="match status" value="1"/>
</dbReference>
<dbReference type="EMBL" id="BAABAB010000050">
    <property type="protein sequence ID" value="GAA3640078.1"/>
    <property type="molecule type" value="Genomic_DNA"/>
</dbReference>
<dbReference type="RefSeq" id="WP_344809472.1">
    <property type="nucleotide sequence ID" value="NZ_BAABAB010000050.1"/>
</dbReference>
<comment type="pathway">
    <text evidence="1">Lipid metabolism.</text>
</comment>
<evidence type="ECO:0000256" key="4">
    <source>
        <dbReference type="ARBA" id="ARBA00025707"/>
    </source>
</evidence>
<dbReference type="Pfam" id="PF13649">
    <property type="entry name" value="Methyltransf_25"/>
    <property type="match status" value="1"/>
</dbReference>
<dbReference type="InterPro" id="IPR041698">
    <property type="entry name" value="Methyltransf_25"/>
</dbReference>
<evidence type="ECO:0000256" key="1">
    <source>
        <dbReference type="ARBA" id="ARBA00005189"/>
    </source>
</evidence>
<dbReference type="SUPFAM" id="SSF53335">
    <property type="entry name" value="S-adenosyl-L-methionine-dependent methyltransferases"/>
    <property type="match status" value="1"/>
</dbReference>
<comment type="pathway">
    <text evidence="4">Phospholipid metabolism.</text>
</comment>
<evidence type="ECO:0000259" key="6">
    <source>
        <dbReference type="Pfam" id="PF13649"/>
    </source>
</evidence>
<keyword evidence="3" id="KW-0808">Transferase</keyword>
<name>A0ABP7AT66_9ACTN</name>
<evidence type="ECO:0000256" key="5">
    <source>
        <dbReference type="ARBA" id="ARBA00047622"/>
    </source>
</evidence>
<reference evidence="8" key="1">
    <citation type="journal article" date="2019" name="Int. J. Syst. Evol. Microbiol.">
        <title>The Global Catalogue of Microorganisms (GCM) 10K type strain sequencing project: providing services to taxonomists for standard genome sequencing and annotation.</title>
        <authorList>
            <consortium name="The Broad Institute Genomics Platform"/>
            <consortium name="The Broad Institute Genome Sequencing Center for Infectious Disease"/>
            <person name="Wu L."/>
            <person name="Ma J."/>
        </authorList>
    </citation>
    <scope>NUCLEOTIDE SEQUENCE [LARGE SCALE GENOMIC DNA]</scope>
    <source>
        <strain evidence="8">JCM 16929</strain>
    </source>
</reference>
<comment type="catalytic activity">
    <reaction evidence="5">
        <text>phosphoethanolamine + S-adenosyl-L-methionine = N-methylethanolamine phosphate + S-adenosyl-L-homocysteine + H(+)</text>
        <dbReference type="Rhea" id="RHEA:20365"/>
        <dbReference type="ChEBI" id="CHEBI:15378"/>
        <dbReference type="ChEBI" id="CHEBI:57781"/>
        <dbReference type="ChEBI" id="CHEBI:57856"/>
        <dbReference type="ChEBI" id="CHEBI:58190"/>
        <dbReference type="ChEBI" id="CHEBI:59789"/>
        <dbReference type="EC" id="2.1.1.103"/>
    </reaction>
    <physiologicalReaction direction="left-to-right" evidence="5">
        <dbReference type="Rhea" id="RHEA:20366"/>
    </physiologicalReaction>
</comment>
<evidence type="ECO:0000256" key="2">
    <source>
        <dbReference type="ARBA" id="ARBA00022603"/>
    </source>
</evidence>
<keyword evidence="2 7" id="KW-0489">Methyltransferase</keyword>
<protein>
    <submittedName>
        <fullName evidence="7">Methyltransferase domain-containing protein</fullName>
    </submittedName>
</protein>
<dbReference type="GO" id="GO:0008168">
    <property type="term" value="F:methyltransferase activity"/>
    <property type="evidence" value="ECO:0007669"/>
    <property type="project" value="UniProtKB-KW"/>
</dbReference>
<evidence type="ECO:0000313" key="8">
    <source>
        <dbReference type="Proteomes" id="UP001501490"/>
    </source>
</evidence>
<comment type="caution">
    <text evidence="7">The sequence shown here is derived from an EMBL/GenBank/DDBJ whole genome shotgun (WGS) entry which is preliminary data.</text>
</comment>
<dbReference type="PANTHER" id="PTHR44307:SF2">
    <property type="entry name" value="PHOSPHOETHANOLAMINE METHYLTRANSFERASE ISOFORM X1"/>
    <property type="match status" value="1"/>
</dbReference>
<proteinExistence type="predicted"/>
<dbReference type="Proteomes" id="UP001501490">
    <property type="component" value="Unassembled WGS sequence"/>
</dbReference>
<keyword evidence="8" id="KW-1185">Reference proteome</keyword>
<accession>A0ABP7AT66</accession>
<evidence type="ECO:0000313" key="7">
    <source>
        <dbReference type="EMBL" id="GAA3640078.1"/>
    </source>
</evidence>
<feature type="domain" description="Methyltransferase" evidence="6">
    <location>
        <begin position="51"/>
        <end position="144"/>
    </location>
</feature>
<organism evidence="7 8">
    <name type="scientific">Microlunatus ginsengisoli</name>
    <dbReference type="NCBI Taxonomy" id="363863"/>
    <lineage>
        <taxon>Bacteria</taxon>
        <taxon>Bacillati</taxon>
        <taxon>Actinomycetota</taxon>
        <taxon>Actinomycetes</taxon>
        <taxon>Propionibacteriales</taxon>
        <taxon>Propionibacteriaceae</taxon>
        <taxon>Microlunatus</taxon>
    </lineage>
</organism>
<evidence type="ECO:0000256" key="3">
    <source>
        <dbReference type="ARBA" id="ARBA00022679"/>
    </source>
</evidence>
<dbReference type="InterPro" id="IPR029063">
    <property type="entry name" value="SAM-dependent_MTases_sf"/>
</dbReference>
<dbReference type="GO" id="GO:0032259">
    <property type="term" value="P:methylation"/>
    <property type="evidence" value="ECO:0007669"/>
    <property type="project" value="UniProtKB-KW"/>
</dbReference>